<organism evidence="1 2">
    <name type="scientific">Platanthera guangdongensis</name>
    <dbReference type="NCBI Taxonomy" id="2320717"/>
    <lineage>
        <taxon>Eukaryota</taxon>
        <taxon>Viridiplantae</taxon>
        <taxon>Streptophyta</taxon>
        <taxon>Embryophyta</taxon>
        <taxon>Tracheophyta</taxon>
        <taxon>Spermatophyta</taxon>
        <taxon>Magnoliopsida</taxon>
        <taxon>Liliopsida</taxon>
        <taxon>Asparagales</taxon>
        <taxon>Orchidaceae</taxon>
        <taxon>Orchidoideae</taxon>
        <taxon>Orchideae</taxon>
        <taxon>Orchidinae</taxon>
        <taxon>Platanthera</taxon>
    </lineage>
</organism>
<keyword evidence="2" id="KW-1185">Reference proteome</keyword>
<name>A0ABR2LTP5_9ASPA</name>
<sequence length="68" mass="7492">MEELIQLSESMMQASALLADEDVDEKSPSRRTSTFLNVVALGNVVLLDIPSKIDSARALERAVEMRSI</sequence>
<evidence type="ECO:0000313" key="1">
    <source>
        <dbReference type="EMBL" id="KAK8950222.1"/>
    </source>
</evidence>
<comment type="caution">
    <text evidence="1">The sequence shown here is derived from an EMBL/GenBank/DDBJ whole genome shotgun (WGS) entry which is preliminary data.</text>
</comment>
<protein>
    <submittedName>
        <fullName evidence="1">Dynamin-2A</fullName>
    </submittedName>
</protein>
<gene>
    <name evidence="1" type="primary">DRP2A</name>
    <name evidence="1" type="ORF">KSP40_PGU017969</name>
</gene>
<reference evidence="1 2" key="1">
    <citation type="journal article" date="2022" name="Nat. Plants">
        <title>Genomes of leafy and leafless Platanthera orchids illuminate the evolution of mycoheterotrophy.</title>
        <authorList>
            <person name="Li M.H."/>
            <person name="Liu K.W."/>
            <person name="Li Z."/>
            <person name="Lu H.C."/>
            <person name="Ye Q.L."/>
            <person name="Zhang D."/>
            <person name="Wang J.Y."/>
            <person name="Li Y.F."/>
            <person name="Zhong Z.M."/>
            <person name="Liu X."/>
            <person name="Yu X."/>
            <person name="Liu D.K."/>
            <person name="Tu X.D."/>
            <person name="Liu B."/>
            <person name="Hao Y."/>
            <person name="Liao X.Y."/>
            <person name="Jiang Y.T."/>
            <person name="Sun W.H."/>
            <person name="Chen J."/>
            <person name="Chen Y.Q."/>
            <person name="Ai Y."/>
            <person name="Zhai J.W."/>
            <person name="Wu S.S."/>
            <person name="Zhou Z."/>
            <person name="Hsiao Y.Y."/>
            <person name="Wu W.L."/>
            <person name="Chen Y.Y."/>
            <person name="Lin Y.F."/>
            <person name="Hsu J.L."/>
            <person name="Li C.Y."/>
            <person name="Wang Z.W."/>
            <person name="Zhao X."/>
            <person name="Zhong W.Y."/>
            <person name="Ma X.K."/>
            <person name="Ma L."/>
            <person name="Huang J."/>
            <person name="Chen G.Z."/>
            <person name="Huang M.Z."/>
            <person name="Huang L."/>
            <person name="Peng D.H."/>
            <person name="Luo Y.B."/>
            <person name="Zou S.Q."/>
            <person name="Chen S.P."/>
            <person name="Lan S."/>
            <person name="Tsai W.C."/>
            <person name="Van de Peer Y."/>
            <person name="Liu Z.J."/>
        </authorList>
    </citation>
    <scope>NUCLEOTIDE SEQUENCE [LARGE SCALE GENOMIC DNA]</scope>
    <source>
        <strain evidence="1">Lor288</strain>
    </source>
</reference>
<accession>A0ABR2LTP5</accession>
<proteinExistence type="predicted"/>
<dbReference type="EMBL" id="JBBWWR010000015">
    <property type="protein sequence ID" value="KAK8950222.1"/>
    <property type="molecule type" value="Genomic_DNA"/>
</dbReference>
<dbReference type="Proteomes" id="UP001412067">
    <property type="component" value="Unassembled WGS sequence"/>
</dbReference>
<evidence type="ECO:0000313" key="2">
    <source>
        <dbReference type="Proteomes" id="UP001412067"/>
    </source>
</evidence>